<keyword evidence="3" id="KW-1185">Reference proteome</keyword>
<feature type="region of interest" description="Disordered" evidence="1">
    <location>
        <begin position="220"/>
        <end position="253"/>
    </location>
</feature>
<evidence type="ECO:0000313" key="3">
    <source>
        <dbReference type="Proteomes" id="UP001287286"/>
    </source>
</evidence>
<accession>A0ABR0BSA7</accession>
<organism evidence="2 3">
    <name type="scientific">Purpureocillium lilacinum</name>
    <name type="common">Paecilomyces lilacinus</name>
    <dbReference type="NCBI Taxonomy" id="33203"/>
    <lineage>
        <taxon>Eukaryota</taxon>
        <taxon>Fungi</taxon>
        <taxon>Dikarya</taxon>
        <taxon>Ascomycota</taxon>
        <taxon>Pezizomycotina</taxon>
        <taxon>Sordariomycetes</taxon>
        <taxon>Hypocreomycetidae</taxon>
        <taxon>Hypocreales</taxon>
        <taxon>Ophiocordycipitaceae</taxon>
        <taxon>Purpureocillium</taxon>
    </lineage>
</organism>
<protein>
    <submittedName>
        <fullName evidence="2">Uncharacterized protein</fullName>
    </submittedName>
</protein>
<evidence type="ECO:0000313" key="2">
    <source>
        <dbReference type="EMBL" id="KAK4086742.1"/>
    </source>
</evidence>
<dbReference type="EMBL" id="JAWRVI010000038">
    <property type="protein sequence ID" value="KAK4086742.1"/>
    <property type="molecule type" value="Genomic_DNA"/>
</dbReference>
<name>A0ABR0BSA7_PURLI</name>
<comment type="caution">
    <text evidence="2">The sequence shown here is derived from an EMBL/GenBank/DDBJ whole genome shotgun (WGS) entry which is preliminary data.</text>
</comment>
<evidence type="ECO:0000256" key="1">
    <source>
        <dbReference type="SAM" id="MobiDB-lite"/>
    </source>
</evidence>
<gene>
    <name evidence="2" type="ORF">Purlil1_8907</name>
</gene>
<reference evidence="2 3" key="1">
    <citation type="journal article" date="2024" name="Microbiol. Resour. Announc.">
        <title>Genome annotations for the ascomycete fungi Trichoderma harzianum, Trichoderma aggressivum, and Purpureocillium lilacinum.</title>
        <authorList>
            <person name="Beijen E.P.W."/>
            <person name="Ohm R.A."/>
        </authorList>
    </citation>
    <scope>NUCLEOTIDE SEQUENCE [LARGE SCALE GENOMIC DNA]</scope>
    <source>
        <strain evidence="2 3">CBS 150709</strain>
    </source>
</reference>
<sequence length="305" mass="32511">MRREALRCMAAASRAGILRSPPAAPGAREQGDEACRLGRAFGLAKLRLRSWAASRTSYGATYIRRCDASWHSRACPATGVMARGLGGRSGTSAGATREIWQHDLCTTTTNRFTHSQPGPLHVLLRDWMRVSIRARDAPPNSSRVAALPTAPPGCAHIPAAVVALEAVATANIQAASGGAASEPKAHSMSSGGGPAAAQTHTHLKSLGMGIATGLMQNRREDGVRAKGPKGPQDRAPPRNLAARHNHKRQDLHRRSEAALLCGLLRLARRRVIKERRQRLAERSSRRPGPRPAAVVFVAGADTAAY</sequence>
<feature type="region of interest" description="Disordered" evidence="1">
    <location>
        <begin position="178"/>
        <end position="198"/>
    </location>
</feature>
<feature type="compositionally biased region" description="Basic residues" evidence="1">
    <location>
        <begin position="241"/>
        <end position="251"/>
    </location>
</feature>
<proteinExistence type="predicted"/>
<dbReference type="Proteomes" id="UP001287286">
    <property type="component" value="Unassembled WGS sequence"/>
</dbReference>